<keyword evidence="4" id="KW-1185">Reference proteome</keyword>
<dbReference type="SFLD" id="SFLDS00019">
    <property type="entry name" value="Glutathione_Transferase_(cytos"/>
    <property type="match status" value="1"/>
</dbReference>
<sequence>MIELYSWATPDSHQVHILLEECGLPYRVHPVDTGAGAQFQPQFLATSPGGQVPALIDPRGPDGRPISLCGSGAILVYLAVKAARFLPADERGKYEVLQWLLFQLTSLGPLQAQGQHLRAHAPPQMPTAIERCTSEAKRLYGVVDQRLAQSGYIGGAEYSIADIAVYPGLRSCQESGIDWSDHPRLRAWFDEVSARPAVQRGCAVLADLHGHRAHLTAA</sequence>
<dbReference type="SFLD" id="SFLDG00358">
    <property type="entry name" value="Main_(cytGST)"/>
    <property type="match status" value="1"/>
</dbReference>
<organism evidence="3 4">
    <name type="scientific">Sphaerotilus microaerophilus</name>
    <dbReference type="NCBI Taxonomy" id="2914710"/>
    <lineage>
        <taxon>Bacteria</taxon>
        <taxon>Pseudomonadati</taxon>
        <taxon>Pseudomonadota</taxon>
        <taxon>Betaproteobacteria</taxon>
        <taxon>Burkholderiales</taxon>
        <taxon>Sphaerotilaceae</taxon>
        <taxon>Sphaerotilus</taxon>
    </lineage>
</organism>
<proteinExistence type="predicted"/>
<gene>
    <name evidence="3" type="ORF">CATMQ487_34840</name>
</gene>
<dbReference type="InterPro" id="IPR004045">
    <property type="entry name" value="Glutathione_S-Trfase_N"/>
</dbReference>
<dbReference type="SUPFAM" id="SSF52833">
    <property type="entry name" value="Thioredoxin-like"/>
    <property type="match status" value="1"/>
</dbReference>
<dbReference type="InterPro" id="IPR004046">
    <property type="entry name" value="GST_C"/>
</dbReference>
<dbReference type="InterPro" id="IPR010987">
    <property type="entry name" value="Glutathione-S-Trfase_C-like"/>
</dbReference>
<dbReference type="Proteomes" id="UP001057498">
    <property type="component" value="Chromosome"/>
</dbReference>
<dbReference type="Pfam" id="PF13409">
    <property type="entry name" value="GST_N_2"/>
    <property type="match status" value="1"/>
</dbReference>
<protein>
    <submittedName>
        <fullName evidence="3">Thiol:disulfide oxidoreductase</fullName>
    </submittedName>
</protein>
<dbReference type="PROSITE" id="PS50404">
    <property type="entry name" value="GST_NTER"/>
    <property type="match status" value="1"/>
</dbReference>
<dbReference type="EMBL" id="AP025730">
    <property type="protein sequence ID" value="BDI06514.1"/>
    <property type="molecule type" value="Genomic_DNA"/>
</dbReference>
<evidence type="ECO:0000313" key="4">
    <source>
        <dbReference type="Proteomes" id="UP001057498"/>
    </source>
</evidence>
<dbReference type="InterPro" id="IPR036249">
    <property type="entry name" value="Thioredoxin-like_sf"/>
</dbReference>
<dbReference type="Gene3D" id="3.40.30.10">
    <property type="entry name" value="Glutaredoxin"/>
    <property type="match status" value="1"/>
</dbReference>
<dbReference type="Pfam" id="PF00043">
    <property type="entry name" value="GST_C"/>
    <property type="match status" value="1"/>
</dbReference>
<dbReference type="SFLD" id="SFLDG01151">
    <property type="entry name" value="Main.2:_Nu-like"/>
    <property type="match status" value="1"/>
</dbReference>
<dbReference type="PANTHER" id="PTHR44051:SF19">
    <property type="entry name" value="DISULFIDE-BOND OXIDOREDUCTASE YFCG"/>
    <property type="match status" value="1"/>
</dbReference>
<dbReference type="Gene3D" id="1.20.1050.10">
    <property type="match status" value="1"/>
</dbReference>
<dbReference type="SUPFAM" id="SSF47616">
    <property type="entry name" value="GST C-terminal domain-like"/>
    <property type="match status" value="1"/>
</dbReference>
<dbReference type="CDD" id="cd03048">
    <property type="entry name" value="GST_N_Ure2p_like"/>
    <property type="match status" value="1"/>
</dbReference>
<name>A0ABM7YPR0_9BURK</name>
<accession>A0ABM7YPR0</accession>
<dbReference type="RefSeq" id="WP_251969780.1">
    <property type="nucleotide sequence ID" value="NZ_AP025730.1"/>
</dbReference>
<dbReference type="PANTHER" id="PTHR44051">
    <property type="entry name" value="GLUTATHIONE S-TRANSFERASE-RELATED"/>
    <property type="match status" value="1"/>
</dbReference>
<evidence type="ECO:0000259" key="2">
    <source>
        <dbReference type="PROSITE" id="PS50405"/>
    </source>
</evidence>
<reference evidence="3" key="1">
    <citation type="submission" date="2022-04" db="EMBL/GenBank/DDBJ databases">
        <title>Whole genome sequence of Sphaerotilus sp. FB-5.</title>
        <authorList>
            <person name="Takeda M."/>
            <person name="Narihara S."/>
            <person name="Akimoto M."/>
            <person name="Akimoto R."/>
            <person name="Nishiyashiki S."/>
            <person name="Murakami T."/>
        </authorList>
    </citation>
    <scope>NUCLEOTIDE SEQUENCE</scope>
    <source>
        <strain evidence="3">FB-5</strain>
    </source>
</reference>
<dbReference type="PROSITE" id="PS50405">
    <property type="entry name" value="GST_CTER"/>
    <property type="match status" value="1"/>
</dbReference>
<evidence type="ECO:0000313" key="3">
    <source>
        <dbReference type="EMBL" id="BDI06514.1"/>
    </source>
</evidence>
<dbReference type="InterPro" id="IPR036282">
    <property type="entry name" value="Glutathione-S-Trfase_C_sf"/>
</dbReference>
<evidence type="ECO:0000259" key="1">
    <source>
        <dbReference type="PROSITE" id="PS50404"/>
    </source>
</evidence>
<feature type="domain" description="GST C-terminal" evidence="2">
    <location>
        <begin position="89"/>
        <end position="215"/>
    </location>
</feature>
<feature type="domain" description="GST N-terminal" evidence="1">
    <location>
        <begin position="1"/>
        <end position="86"/>
    </location>
</feature>
<dbReference type="InterPro" id="IPR040079">
    <property type="entry name" value="Glutathione_S-Trfase"/>
</dbReference>